<accession>A0A1G7R5J6</accession>
<dbReference type="PANTHER" id="PTHR44103:SF1">
    <property type="entry name" value="PROPROTEIN CONVERTASE P"/>
    <property type="match status" value="1"/>
</dbReference>
<evidence type="ECO:0000256" key="1">
    <source>
        <dbReference type="ARBA" id="ARBA00022729"/>
    </source>
</evidence>
<dbReference type="SUPFAM" id="SSF69318">
    <property type="entry name" value="Integrin alpha N-terminal domain"/>
    <property type="match status" value="1"/>
</dbReference>
<dbReference type="Pfam" id="PF13517">
    <property type="entry name" value="FG-GAP_3"/>
    <property type="match status" value="1"/>
</dbReference>
<proteinExistence type="predicted"/>
<gene>
    <name evidence="2" type="ORF">SAMN05192573_102137</name>
</gene>
<dbReference type="RefSeq" id="WP_091163059.1">
    <property type="nucleotide sequence ID" value="NZ_FNCG01000002.1"/>
</dbReference>
<dbReference type="STRING" id="551996.SAMN05192573_102137"/>
<evidence type="ECO:0000313" key="3">
    <source>
        <dbReference type="Proteomes" id="UP000199705"/>
    </source>
</evidence>
<keyword evidence="3" id="KW-1185">Reference proteome</keyword>
<sequence>MNFKKSLLTISYLFSFSAILAGLTLINSCKRKPAYQPYKFTGDVIVDGKKLVQLKCTRCHSLVPVDALPKDVWLNHTLVNMAPLLHISTYGGSSYYKNDPLDTTGATIAEWTAILEYYKKAAPDTLMPAKKPIPLINDWAGFTLRKPARVGYTAFTTMLAANVTTGRMYSADAVDEKLYAWDSNLKMDSLAKFPSAAVGVSFDKDSAGNNIGFFACIGRMAPVDFPNGKVVKVNLDAQHVNNEQTYIASDLPRPVGTITGDFNKDGLQDVVVCGQGKFKGGVYLLKQNKDHTYEQQTIYDKPGAAQALAGDFNNDGWTDVMLLTGSGDEGLWLLLNDQKGGFTTRNLLHFPPVYGSSSFQLVDMDHDGKLDLVLTCGYNYRDSRILKPYHGLYIFTNTGDWNFKQRWFYPINGCTKAIATDFDGDGDIDIATIAFFADMKNTPAEEFVYFEQAKPLDFKPHALPISNLGHWMCMEMTDLNKDGKPDIVLGNYADGFMFQDGFKPNWDQHLPLIMLENHTKK</sequence>
<organism evidence="2 3">
    <name type="scientific">Mucilaginibacter gossypii</name>
    <dbReference type="NCBI Taxonomy" id="551996"/>
    <lineage>
        <taxon>Bacteria</taxon>
        <taxon>Pseudomonadati</taxon>
        <taxon>Bacteroidota</taxon>
        <taxon>Sphingobacteriia</taxon>
        <taxon>Sphingobacteriales</taxon>
        <taxon>Sphingobacteriaceae</taxon>
        <taxon>Mucilaginibacter</taxon>
    </lineage>
</organism>
<dbReference type="PANTHER" id="PTHR44103">
    <property type="entry name" value="PROPROTEIN CONVERTASE P"/>
    <property type="match status" value="1"/>
</dbReference>
<keyword evidence="1" id="KW-0732">Signal</keyword>
<dbReference type="InterPro" id="IPR028994">
    <property type="entry name" value="Integrin_alpha_N"/>
</dbReference>
<name>A0A1G7R5J6_9SPHI</name>
<dbReference type="Gene3D" id="2.130.10.130">
    <property type="entry name" value="Integrin alpha, N-terminal"/>
    <property type="match status" value="2"/>
</dbReference>
<reference evidence="3" key="1">
    <citation type="submission" date="2016-10" db="EMBL/GenBank/DDBJ databases">
        <authorList>
            <person name="Varghese N."/>
            <person name="Submissions S."/>
        </authorList>
    </citation>
    <scope>NUCLEOTIDE SEQUENCE [LARGE SCALE GENOMIC DNA]</scope>
    <source>
        <strain evidence="3">Gh-67</strain>
    </source>
</reference>
<dbReference type="EMBL" id="FNCG01000002">
    <property type="protein sequence ID" value="SDG06062.1"/>
    <property type="molecule type" value="Genomic_DNA"/>
</dbReference>
<dbReference type="AlphaFoldDB" id="A0A1G7R5J6"/>
<protein>
    <submittedName>
        <fullName evidence="2">Repeat domain-containing protein</fullName>
    </submittedName>
</protein>
<evidence type="ECO:0000313" key="2">
    <source>
        <dbReference type="EMBL" id="SDG06062.1"/>
    </source>
</evidence>
<dbReference type="Proteomes" id="UP000199705">
    <property type="component" value="Unassembled WGS sequence"/>
</dbReference>
<dbReference type="InterPro" id="IPR013517">
    <property type="entry name" value="FG-GAP"/>
</dbReference>